<evidence type="ECO:0000256" key="7">
    <source>
        <dbReference type="ARBA" id="ARBA00023242"/>
    </source>
</evidence>
<dbReference type="InterPro" id="IPR028589">
    <property type="entry name" value="SPB1-like"/>
</dbReference>
<feature type="binding site" evidence="8">
    <location>
        <position position="82"/>
    </location>
    <ligand>
        <name>S-adenosyl-L-methionine</name>
        <dbReference type="ChEBI" id="CHEBI:59789"/>
    </ligand>
</feature>
<feature type="domain" description="Ribosomal RNA methyltransferase FtsJ" evidence="10">
    <location>
        <begin position="25"/>
        <end position="206"/>
    </location>
</feature>
<keyword evidence="6 8" id="KW-0949">S-adenosyl-L-methionine</keyword>
<evidence type="ECO:0000256" key="4">
    <source>
        <dbReference type="ARBA" id="ARBA00022603"/>
    </source>
</evidence>
<feature type="compositionally biased region" description="Polar residues" evidence="9">
    <location>
        <begin position="587"/>
        <end position="597"/>
    </location>
</feature>
<evidence type="ECO:0000256" key="8">
    <source>
        <dbReference type="HAMAP-Rule" id="MF_03163"/>
    </source>
</evidence>
<evidence type="ECO:0000256" key="3">
    <source>
        <dbReference type="ARBA" id="ARBA00022552"/>
    </source>
</evidence>
<dbReference type="GO" id="GO:0000463">
    <property type="term" value="P:maturation of LSU-rRNA from tricistronic rRNA transcript (SSU-rRNA, 5.8S rRNA, LSU-rRNA)"/>
    <property type="evidence" value="ECO:0007669"/>
    <property type="project" value="TreeGrafter"/>
</dbReference>
<dbReference type="HAMAP" id="MF_01547">
    <property type="entry name" value="RNA_methyltr_E"/>
    <property type="match status" value="1"/>
</dbReference>
<keyword evidence="8" id="KW-0175">Coiled coil</keyword>
<proteinExistence type="inferred from homology"/>
<evidence type="ECO:0000313" key="13">
    <source>
        <dbReference type="EMBL" id="GMM50204.1"/>
    </source>
</evidence>
<feature type="binding site" evidence="8">
    <location>
        <position position="123"/>
    </location>
    <ligand>
        <name>S-adenosyl-L-methionine</name>
        <dbReference type="ChEBI" id="CHEBI:59789"/>
    </ligand>
</feature>
<dbReference type="HAMAP" id="MF_03163">
    <property type="entry name" value="RNA_methyltr_E_SPB1"/>
    <property type="match status" value="1"/>
</dbReference>
<evidence type="ECO:0000256" key="1">
    <source>
        <dbReference type="ARBA" id="ARBA00004604"/>
    </source>
</evidence>
<dbReference type="PANTHER" id="PTHR10920">
    <property type="entry name" value="RIBOSOMAL RNA METHYLTRANSFERASE"/>
    <property type="match status" value="1"/>
</dbReference>
<dbReference type="GO" id="GO:0016435">
    <property type="term" value="F:rRNA (guanine) methyltransferase activity"/>
    <property type="evidence" value="ECO:0007669"/>
    <property type="project" value="TreeGrafter"/>
</dbReference>
<keyword evidence="5 8" id="KW-0808">Transferase</keyword>
<keyword evidence="14" id="KW-1185">Reference proteome</keyword>
<sequence>MGKAEKKYGKGRLDHYYRLAKERGYRARSSFKIIQLNQKYGFFTAKKQGKPMCVIDLCAAPGSWCQVATQCLPLNSLIVGVDLAPIKPLPNVITFQSDITTDHCRSQLRGYLKTWKADVVMHDGAPNVGMAWAQDAFTQSELVLQSLKLAVEFLAPGGWFITKVFRSKDYNKLMWVFNQFFDKCEATKPPSSRNVSAEIFVVCKGFKAPAKVDPRLLDPVYVFEEIQDVAQNHQQKVFNPEKKTRKRDGYKNDEGKLVLAQTTSALDFVRTEDPITMLGENTAFIWDKTDPEIIELKKLPQTTTELLECFKDLKVLGKKDFRTILRWRKIARKHLHVDDHDEEEKEEVETLTTDELIDKELTDLSEAQQQRLKRERRKRNERKQKELIRMRMQNGAAGDIIAESMANGRDGLFDLNKVRKAGQAEALVRGKQQALVLKQDNRDIVLGDEDDMNLDDIPDSSDSENSANEDAEEEEEDSEAEAEHLANELDAMYDNFKEMQAKSAQARALRNRETAWHGFESNEEDSDLEDDEEEADQKPLSGRAAMFFDNPVFNTMEVASDSEEADSESDMEADSDAGEPGMVPDSGVSSAASTSPKTPEDDEEEDAEEGLKTSSQVFKEGERDLTDEAIKMTLAQKLALGQITKHDLINEGYNKVSFRDRENLPEWFLEDEAKHTRYMKPITKEAALAAKEAMKALNARPIKKVTEAKMRKKMRAQRRLEKIRKKSDLINEDSSISERDKSEEIAKLMRRATTKTRPKLTVVAAKGKNRGLQGRPGGVRGKYKMVDGTMKKEQRALKRIAKKRK</sequence>
<keyword evidence="3 8" id="KW-0698">rRNA processing</keyword>
<evidence type="ECO:0000259" key="11">
    <source>
        <dbReference type="Pfam" id="PF07780"/>
    </source>
</evidence>
<dbReference type="Proteomes" id="UP001362899">
    <property type="component" value="Unassembled WGS sequence"/>
</dbReference>
<dbReference type="GO" id="GO:0005730">
    <property type="term" value="C:nucleolus"/>
    <property type="evidence" value="ECO:0007669"/>
    <property type="project" value="UniProtKB-SubCell"/>
</dbReference>
<feature type="region of interest" description="Disordered" evidence="9">
    <location>
        <begin position="446"/>
        <end position="624"/>
    </location>
</feature>
<dbReference type="AlphaFoldDB" id="A0AAV5RFD8"/>
<evidence type="ECO:0000256" key="5">
    <source>
        <dbReference type="ARBA" id="ARBA00022679"/>
    </source>
</evidence>
<evidence type="ECO:0000256" key="9">
    <source>
        <dbReference type="SAM" id="MobiDB-lite"/>
    </source>
</evidence>
<feature type="binding site" evidence="8">
    <location>
        <position position="62"/>
    </location>
    <ligand>
        <name>S-adenosyl-L-methionine</name>
        <dbReference type="ChEBI" id="CHEBI:59789"/>
    </ligand>
</feature>
<dbReference type="GO" id="GO:0030687">
    <property type="term" value="C:preribosome, large subunit precursor"/>
    <property type="evidence" value="ECO:0007669"/>
    <property type="project" value="TreeGrafter"/>
</dbReference>
<dbReference type="FunFam" id="3.40.50.150:FF:000004">
    <property type="entry name" value="AdoMet-dependent rRNA methyltransferase SPB1"/>
    <property type="match status" value="1"/>
</dbReference>
<gene>
    <name evidence="13" type="ORF">DASB73_011620</name>
</gene>
<dbReference type="InterPro" id="IPR015507">
    <property type="entry name" value="rRNA-MeTfrase_E"/>
</dbReference>
<feature type="compositionally biased region" description="Acidic residues" evidence="9">
    <location>
        <begin position="560"/>
        <end position="577"/>
    </location>
</feature>
<evidence type="ECO:0000313" key="14">
    <source>
        <dbReference type="Proteomes" id="UP001362899"/>
    </source>
</evidence>
<name>A0AAV5RFD8_STABA</name>
<feature type="coiled-coil region" evidence="8">
    <location>
        <begin position="706"/>
        <end position="733"/>
    </location>
</feature>
<organism evidence="13 14">
    <name type="scientific">Starmerella bacillaris</name>
    <name type="common">Yeast</name>
    <name type="synonym">Candida zemplinina</name>
    <dbReference type="NCBI Taxonomy" id="1247836"/>
    <lineage>
        <taxon>Eukaryota</taxon>
        <taxon>Fungi</taxon>
        <taxon>Dikarya</taxon>
        <taxon>Ascomycota</taxon>
        <taxon>Saccharomycotina</taxon>
        <taxon>Dipodascomycetes</taxon>
        <taxon>Dipodascales</taxon>
        <taxon>Trichomonascaceae</taxon>
        <taxon>Starmerella</taxon>
    </lineage>
</organism>
<feature type="domain" description="DUF3381" evidence="12">
    <location>
        <begin position="240"/>
        <end position="389"/>
    </location>
</feature>
<reference evidence="13 14" key="1">
    <citation type="journal article" date="2023" name="Elife">
        <title>Identification of key yeast species and microbe-microbe interactions impacting larval growth of Drosophila in the wild.</title>
        <authorList>
            <person name="Mure A."/>
            <person name="Sugiura Y."/>
            <person name="Maeda R."/>
            <person name="Honda K."/>
            <person name="Sakurai N."/>
            <person name="Takahashi Y."/>
            <person name="Watada M."/>
            <person name="Katoh T."/>
            <person name="Gotoh A."/>
            <person name="Gotoh Y."/>
            <person name="Taniguchi I."/>
            <person name="Nakamura K."/>
            <person name="Hayashi T."/>
            <person name="Katayama T."/>
            <person name="Uemura T."/>
            <person name="Hattori Y."/>
        </authorList>
    </citation>
    <scope>NUCLEOTIDE SEQUENCE [LARGE SCALE GENOMIC DNA]</scope>
    <source>
        <strain evidence="13 14">SB-73</strain>
    </source>
</reference>
<comment type="subcellular location">
    <subcellularLocation>
        <location evidence="1 8">Nucleus</location>
        <location evidence="1 8">Nucleolus</location>
    </subcellularLocation>
</comment>
<feature type="active site" description="Proton acceptor" evidence="8">
    <location>
        <position position="163"/>
    </location>
</feature>
<keyword evidence="7 8" id="KW-0539">Nucleus</keyword>
<evidence type="ECO:0000259" key="12">
    <source>
        <dbReference type="Pfam" id="PF11861"/>
    </source>
</evidence>
<dbReference type="Pfam" id="PF07780">
    <property type="entry name" value="Spb1_C"/>
    <property type="match status" value="1"/>
</dbReference>
<accession>A0AAV5RFD8</accession>
<evidence type="ECO:0000256" key="2">
    <source>
        <dbReference type="ARBA" id="ARBA00022517"/>
    </source>
</evidence>
<dbReference type="SUPFAM" id="SSF53335">
    <property type="entry name" value="S-adenosyl-L-methionine-dependent methyltransferases"/>
    <property type="match status" value="1"/>
</dbReference>
<dbReference type="GO" id="GO:0008650">
    <property type="term" value="F:rRNA (uridine-2'-O-)-methyltransferase activity"/>
    <property type="evidence" value="ECO:0007669"/>
    <property type="project" value="TreeGrafter"/>
</dbReference>
<feature type="domain" description="Ribosomal RNA methyltransferase SPB1-like C-terminal" evidence="11">
    <location>
        <begin position="598"/>
        <end position="802"/>
    </location>
</feature>
<feature type="compositionally biased region" description="Acidic residues" evidence="9">
    <location>
        <begin position="446"/>
        <end position="480"/>
    </location>
</feature>
<dbReference type="Pfam" id="PF01728">
    <property type="entry name" value="FtsJ"/>
    <property type="match status" value="1"/>
</dbReference>
<dbReference type="Gene3D" id="3.40.50.150">
    <property type="entry name" value="Vaccinia Virus protein VP39"/>
    <property type="match status" value="1"/>
</dbReference>
<evidence type="ECO:0000259" key="10">
    <source>
        <dbReference type="Pfam" id="PF01728"/>
    </source>
</evidence>
<dbReference type="GO" id="GO:0000466">
    <property type="term" value="P:maturation of 5.8S rRNA from tricistronic rRNA transcript (SSU-rRNA, 5.8S rRNA, LSU-rRNA)"/>
    <property type="evidence" value="ECO:0007669"/>
    <property type="project" value="TreeGrafter"/>
</dbReference>
<protein>
    <submittedName>
        <fullName evidence="13">27S pre-rRNA (Guanosine2922-2'-O)-methyltransferase</fullName>
    </submittedName>
</protein>
<comment type="similarity">
    <text evidence="8">Belongs to the class I-like SAM-binding methyltransferase superfamily. RNA methyltransferase RlmE family. SPB1 subfamily.</text>
</comment>
<evidence type="ECO:0000256" key="6">
    <source>
        <dbReference type="ARBA" id="ARBA00022691"/>
    </source>
</evidence>
<dbReference type="InterPro" id="IPR024576">
    <property type="entry name" value="rRNA_MeTfrase_Spb1_DUF3381"/>
</dbReference>
<dbReference type="Pfam" id="PF11861">
    <property type="entry name" value="DUF3381"/>
    <property type="match status" value="1"/>
</dbReference>
<dbReference type="InterPro" id="IPR050082">
    <property type="entry name" value="RNA_methyltr_RlmE"/>
</dbReference>
<dbReference type="PANTHER" id="PTHR10920:SF13">
    <property type="entry name" value="PRE-RRNA 2'-O-RIBOSE RNA METHYLTRANSFERASE FTSJ3"/>
    <property type="match status" value="1"/>
</dbReference>
<dbReference type="InterPro" id="IPR002877">
    <property type="entry name" value="RNA_MeTrfase_FtsJ_dom"/>
</dbReference>
<dbReference type="InterPro" id="IPR012920">
    <property type="entry name" value="rRNA_MeTfrase_SPB1-like_C"/>
</dbReference>
<keyword evidence="4 8" id="KW-0489">Methyltransferase</keyword>
<keyword evidence="2 8" id="KW-0690">Ribosome biogenesis</keyword>
<feature type="compositionally biased region" description="Acidic residues" evidence="9">
    <location>
        <begin position="521"/>
        <end position="535"/>
    </location>
</feature>
<feature type="binding site" evidence="8">
    <location>
        <position position="64"/>
    </location>
    <ligand>
        <name>S-adenosyl-L-methionine</name>
        <dbReference type="ChEBI" id="CHEBI:59789"/>
    </ligand>
</feature>
<dbReference type="InterPro" id="IPR029063">
    <property type="entry name" value="SAM-dependent_MTases_sf"/>
</dbReference>
<comment type="caution">
    <text evidence="13">The sequence shown here is derived from an EMBL/GenBank/DDBJ whole genome shotgun (WGS) entry which is preliminary data.</text>
</comment>
<feature type="binding site" evidence="8">
    <location>
        <position position="98"/>
    </location>
    <ligand>
        <name>S-adenosyl-L-methionine</name>
        <dbReference type="ChEBI" id="CHEBI:59789"/>
    </ligand>
</feature>
<dbReference type="EMBL" id="BTGC01000003">
    <property type="protein sequence ID" value="GMM50204.1"/>
    <property type="molecule type" value="Genomic_DNA"/>
</dbReference>